<feature type="transmembrane region" description="Helical" evidence="7">
    <location>
        <begin position="171"/>
        <end position="192"/>
    </location>
</feature>
<evidence type="ECO:0000256" key="1">
    <source>
        <dbReference type="ARBA" id="ARBA00004141"/>
    </source>
</evidence>
<feature type="transmembrane region" description="Helical" evidence="7">
    <location>
        <begin position="204"/>
        <end position="225"/>
    </location>
</feature>
<dbReference type="Proteomes" id="UP001362999">
    <property type="component" value="Unassembled WGS sequence"/>
</dbReference>
<dbReference type="Pfam" id="PF01490">
    <property type="entry name" value="Aa_trans"/>
    <property type="match status" value="1"/>
</dbReference>
<dbReference type="PANTHER" id="PTHR22950">
    <property type="entry name" value="AMINO ACID TRANSPORTER"/>
    <property type="match status" value="1"/>
</dbReference>
<feature type="domain" description="Amino acid transporter transmembrane" evidence="8">
    <location>
        <begin position="59"/>
        <end position="462"/>
    </location>
</feature>
<sequence length="485" mass="53842">MTIDELKKIEDQTSSQDGEDVVEYKPDKEDSEEVAVSSIYSVGAQIAQERDHPIRYRSCSWQKTTALLMSEYICLAILSFPHNGISTFSILGMAPAVIVTIAVAASVQYTSYILWRFCLKHPEVRDVCDIGRIIFGGSDRGYNFTAVMFILNNTFIQGFHCLVGAKLLNTLTNASQCTILFSFISALICFLVSLPRTLNFLGGLGTFSALMMSVAILLALVFSGIQLHPEGFTPDLGDAIVRAWPVPGTSFVLGMGAFLNITFTFVGQITLPSIIAEMKEPRQFLKPLTLSTIAGTVVYTLTGAIMYHFVGNQYMTAPALASLLPLYKKITFCFAIPTIFYLGALYCSVTTRFIFFRIYAHSKHRYTNTLQAWFTWGGIMAISWTLAFLIAEMIPFFSDMLSLMSALFDGWFGFIYWALCYLILYPPSERWKGYQRSAETVLNYFLVAVGSFMTVAGTYVSIQSIINSYKTSTVGGVFSCVSNGV</sequence>
<keyword evidence="4 7" id="KW-1133">Transmembrane helix</keyword>
<dbReference type="InterPro" id="IPR013057">
    <property type="entry name" value="AA_transpt_TM"/>
</dbReference>
<name>A0AAW0D5K2_9AGAR</name>
<comment type="subcellular location">
    <subcellularLocation>
        <location evidence="1">Membrane</location>
        <topology evidence="1">Multi-pass membrane protein</topology>
    </subcellularLocation>
</comment>
<dbReference type="AlphaFoldDB" id="A0AAW0D5K2"/>
<feature type="transmembrane region" description="Helical" evidence="7">
    <location>
        <begin position="88"/>
        <end position="115"/>
    </location>
</feature>
<reference evidence="9 10" key="1">
    <citation type="journal article" date="2024" name="J Genomics">
        <title>Draft genome sequencing and assembly of Favolaschia claudopus CIRM-BRFM 2984 isolated from oak limbs.</title>
        <authorList>
            <person name="Navarro D."/>
            <person name="Drula E."/>
            <person name="Chaduli D."/>
            <person name="Cazenave R."/>
            <person name="Ahrendt S."/>
            <person name="Wang J."/>
            <person name="Lipzen A."/>
            <person name="Daum C."/>
            <person name="Barry K."/>
            <person name="Grigoriev I.V."/>
            <person name="Favel A."/>
            <person name="Rosso M.N."/>
            <person name="Martin F."/>
        </authorList>
    </citation>
    <scope>NUCLEOTIDE SEQUENCE [LARGE SCALE GENOMIC DNA]</scope>
    <source>
        <strain evidence="9 10">CIRM-BRFM 2984</strain>
    </source>
</reference>
<feature type="transmembrane region" description="Helical" evidence="7">
    <location>
        <begin position="329"/>
        <end position="349"/>
    </location>
</feature>
<keyword evidence="10" id="KW-1185">Reference proteome</keyword>
<feature type="transmembrane region" description="Helical" evidence="7">
    <location>
        <begin position="142"/>
        <end position="165"/>
    </location>
</feature>
<feature type="transmembrane region" description="Helical" evidence="7">
    <location>
        <begin position="288"/>
        <end position="309"/>
    </location>
</feature>
<evidence type="ECO:0000256" key="3">
    <source>
        <dbReference type="ARBA" id="ARBA00022692"/>
    </source>
</evidence>
<protein>
    <submittedName>
        <fullName evidence="9">Neutral amino acid permease</fullName>
    </submittedName>
</protein>
<comment type="caution">
    <text evidence="9">The sequence shown here is derived from an EMBL/GenBank/DDBJ whole genome shotgun (WGS) entry which is preliminary data.</text>
</comment>
<feature type="compositionally biased region" description="Basic and acidic residues" evidence="6">
    <location>
        <begin position="1"/>
        <end position="11"/>
    </location>
</feature>
<keyword evidence="5 7" id="KW-0472">Membrane</keyword>
<evidence type="ECO:0000256" key="5">
    <source>
        <dbReference type="ARBA" id="ARBA00023136"/>
    </source>
</evidence>
<feature type="region of interest" description="Disordered" evidence="6">
    <location>
        <begin position="1"/>
        <end position="30"/>
    </location>
</feature>
<evidence type="ECO:0000256" key="2">
    <source>
        <dbReference type="ARBA" id="ARBA00008066"/>
    </source>
</evidence>
<comment type="similarity">
    <text evidence="2">Belongs to the amino acid/polyamine transporter 2 family.</text>
</comment>
<keyword evidence="3 7" id="KW-0812">Transmembrane</keyword>
<dbReference type="FunFam" id="1.20.1740.10:FF:000039">
    <property type="entry name" value="Neutral amino acid transporter (Eurofung)"/>
    <property type="match status" value="1"/>
</dbReference>
<evidence type="ECO:0000256" key="4">
    <source>
        <dbReference type="ARBA" id="ARBA00022989"/>
    </source>
</evidence>
<organism evidence="9 10">
    <name type="scientific">Favolaschia claudopus</name>
    <dbReference type="NCBI Taxonomy" id="2862362"/>
    <lineage>
        <taxon>Eukaryota</taxon>
        <taxon>Fungi</taxon>
        <taxon>Dikarya</taxon>
        <taxon>Basidiomycota</taxon>
        <taxon>Agaricomycotina</taxon>
        <taxon>Agaricomycetes</taxon>
        <taxon>Agaricomycetidae</taxon>
        <taxon>Agaricales</taxon>
        <taxon>Marasmiineae</taxon>
        <taxon>Mycenaceae</taxon>
        <taxon>Favolaschia</taxon>
    </lineage>
</organism>
<dbReference type="EMBL" id="JAWWNJ010000011">
    <property type="protein sequence ID" value="KAK7045162.1"/>
    <property type="molecule type" value="Genomic_DNA"/>
</dbReference>
<feature type="transmembrane region" description="Helical" evidence="7">
    <location>
        <begin position="251"/>
        <end position="276"/>
    </location>
</feature>
<evidence type="ECO:0000313" key="10">
    <source>
        <dbReference type="Proteomes" id="UP001362999"/>
    </source>
</evidence>
<evidence type="ECO:0000256" key="6">
    <source>
        <dbReference type="SAM" id="MobiDB-lite"/>
    </source>
</evidence>
<proteinExistence type="inferred from homology"/>
<feature type="transmembrane region" description="Helical" evidence="7">
    <location>
        <begin position="444"/>
        <end position="462"/>
    </location>
</feature>
<dbReference type="GO" id="GO:0016020">
    <property type="term" value="C:membrane"/>
    <property type="evidence" value="ECO:0007669"/>
    <property type="project" value="UniProtKB-SubCell"/>
</dbReference>
<evidence type="ECO:0000259" key="8">
    <source>
        <dbReference type="Pfam" id="PF01490"/>
    </source>
</evidence>
<dbReference type="PANTHER" id="PTHR22950:SF20">
    <property type="entry name" value="AMINO ACID TRANSPORTER (EUROFUNG)"/>
    <property type="match status" value="1"/>
</dbReference>
<evidence type="ECO:0000256" key="7">
    <source>
        <dbReference type="SAM" id="Phobius"/>
    </source>
</evidence>
<gene>
    <name evidence="9" type="ORF">R3P38DRAFT_2882864</name>
</gene>
<accession>A0AAW0D5K2</accession>
<feature type="transmembrane region" description="Helical" evidence="7">
    <location>
        <begin position="403"/>
        <end position="424"/>
    </location>
</feature>
<dbReference type="GO" id="GO:0015179">
    <property type="term" value="F:L-amino acid transmembrane transporter activity"/>
    <property type="evidence" value="ECO:0007669"/>
    <property type="project" value="TreeGrafter"/>
</dbReference>
<feature type="transmembrane region" description="Helical" evidence="7">
    <location>
        <begin position="370"/>
        <end position="391"/>
    </location>
</feature>
<evidence type="ECO:0000313" key="9">
    <source>
        <dbReference type="EMBL" id="KAK7045162.1"/>
    </source>
</evidence>